<sequence length="50" mass="5562">MFGICYHPGEHTIVLAPGESLPKPGAAATRCADRCARCRQQVRNERHEDL</sequence>
<protein>
    <submittedName>
        <fullName evidence="1">Uncharacterized protein</fullName>
    </submittedName>
</protein>
<organism evidence="1 2">
    <name type="scientific">Streptomyces violarus</name>
    <dbReference type="NCBI Taxonomy" id="67380"/>
    <lineage>
        <taxon>Bacteria</taxon>
        <taxon>Bacillati</taxon>
        <taxon>Actinomycetota</taxon>
        <taxon>Actinomycetes</taxon>
        <taxon>Kitasatosporales</taxon>
        <taxon>Streptomycetaceae</taxon>
        <taxon>Streptomyces</taxon>
    </lineage>
</organism>
<gene>
    <name evidence="1" type="ORF">FHS41_008243</name>
</gene>
<evidence type="ECO:0000313" key="1">
    <source>
        <dbReference type="EMBL" id="MBB3081685.1"/>
    </source>
</evidence>
<accession>A0A7W4ZZV6</accession>
<keyword evidence="2" id="KW-1185">Reference proteome</keyword>
<proteinExistence type="predicted"/>
<dbReference type="AlphaFoldDB" id="A0A7W4ZZV6"/>
<name>A0A7W4ZZV6_9ACTN</name>
<evidence type="ECO:0000313" key="2">
    <source>
        <dbReference type="Proteomes" id="UP000572907"/>
    </source>
</evidence>
<reference evidence="1 2" key="1">
    <citation type="submission" date="2020-08" db="EMBL/GenBank/DDBJ databases">
        <title>Genomic Encyclopedia of Type Strains, Phase III (KMG-III): the genomes of soil and plant-associated and newly described type strains.</title>
        <authorList>
            <person name="Whitman W."/>
        </authorList>
    </citation>
    <scope>NUCLEOTIDE SEQUENCE [LARGE SCALE GENOMIC DNA]</scope>
    <source>
        <strain evidence="1 2">CECT 3237</strain>
    </source>
</reference>
<dbReference type="RefSeq" id="WP_184599774.1">
    <property type="nucleotide sequence ID" value="NZ_BMUP01000015.1"/>
</dbReference>
<dbReference type="Proteomes" id="UP000572907">
    <property type="component" value="Unassembled WGS sequence"/>
</dbReference>
<comment type="caution">
    <text evidence="1">The sequence shown here is derived from an EMBL/GenBank/DDBJ whole genome shotgun (WGS) entry which is preliminary data.</text>
</comment>
<dbReference type="EMBL" id="JACHXE010000015">
    <property type="protein sequence ID" value="MBB3081685.1"/>
    <property type="molecule type" value="Genomic_DNA"/>
</dbReference>